<dbReference type="AlphaFoldDB" id="A0A2S5TK50"/>
<accession>A0A2S5TK50</accession>
<name>A0A2S5TK50_9GAMM</name>
<dbReference type="Pfam" id="PF00376">
    <property type="entry name" value="MerR"/>
    <property type="match status" value="1"/>
</dbReference>
<evidence type="ECO:0000256" key="1">
    <source>
        <dbReference type="ARBA" id="ARBA00023015"/>
    </source>
</evidence>
<keyword evidence="2" id="KW-0238">DNA-binding</keyword>
<dbReference type="SUPFAM" id="SSF46955">
    <property type="entry name" value="Putative DNA-binding domain"/>
    <property type="match status" value="1"/>
</dbReference>
<evidence type="ECO:0000313" key="6">
    <source>
        <dbReference type="EMBL" id="PPE75343.1"/>
    </source>
</evidence>
<dbReference type="Gene3D" id="1.10.1660.10">
    <property type="match status" value="1"/>
</dbReference>
<dbReference type="OrthoDB" id="9808480at2"/>
<dbReference type="EMBL" id="PSNW01000001">
    <property type="protein sequence ID" value="PPE75343.1"/>
    <property type="molecule type" value="Genomic_DNA"/>
</dbReference>
<sequence>MNRSLTISPLARQAGVGIDTVRYYERMGLLPEPPRRASGYRVYPADALQRLQFIRRAKNLGFSLEEIKELLELSSRSGNGVSAVKATAAAKLKNVEERIAELERMRDGLRQLVQACPGNGTPQDCPILAALSGESK</sequence>
<dbReference type="PANTHER" id="PTHR30204:SF92">
    <property type="entry name" value="HTH-TYPE TRANSCRIPTIONAL REGULATOR ZNTR"/>
    <property type="match status" value="1"/>
</dbReference>
<gene>
    <name evidence="6" type="ORF">C3942_00115</name>
</gene>
<keyword evidence="7" id="KW-1185">Reference proteome</keyword>
<dbReference type="PANTHER" id="PTHR30204">
    <property type="entry name" value="REDOX-CYCLING DRUG-SENSING TRANSCRIPTIONAL ACTIVATOR SOXR"/>
    <property type="match status" value="1"/>
</dbReference>
<dbReference type="Proteomes" id="UP000238220">
    <property type="component" value="Unassembled WGS sequence"/>
</dbReference>
<evidence type="ECO:0000256" key="4">
    <source>
        <dbReference type="SAM" id="Coils"/>
    </source>
</evidence>
<protein>
    <submittedName>
        <fullName evidence="6">Heavy metal-responsive transcriptional regulator</fullName>
    </submittedName>
</protein>
<feature type="domain" description="HTH merR-type" evidence="5">
    <location>
        <begin position="4"/>
        <end position="73"/>
    </location>
</feature>
<proteinExistence type="predicted"/>
<dbReference type="InterPro" id="IPR000551">
    <property type="entry name" value="MerR-type_HTH_dom"/>
</dbReference>
<dbReference type="InterPro" id="IPR015358">
    <property type="entry name" value="Tscrpt_reg_MerR_DNA-bd"/>
</dbReference>
<keyword evidence="1" id="KW-0805">Transcription regulation</keyword>
<dbReference type="InterPro" id="IPR009061">
    <property type="entry name" value="DNA-bd_dom_put_sf"/>
</dbReference>
<dbReference type="RefSeq" id="WP_104228309.1">
    <property type="nucleotide sequence ID" value="NZ_PSNW01000001.1"/>
</dbReference>
<feature type="coiled-coil region" evidence="4">
    <location>
        <begin position="85"/>
        <end position="112"/>
    </location>
</feature>
<dbReference type="PRINTS" id="PR00040">
    <property type="entry name" value="HTHMERR"/>
</dbReference>
<dbReference type="Pfam" id="PF09278">
    <property type="entry name" value="MerR-DNA-bind"/>
    <property type="match status" value="1"/>
</dbReference>
<evidence type="ECO:0000259" key="5">
    <source>
        <dbReference type="PROSITE" id="PS50937"/>
    </source>
</evidence>
<comment type="caution">
    <text evidence="6">The sequence shown here is derived from an EMBL/GenBank/DDBJ whole genome shotgun (WGS) entry which is preliminary data.</text>
</comment>
<evidence type="ECO:0000256" key="2">
    <source>
        <dbReference type="ARBA" id="ARBA00023125"/>
    </source>
</evidence>
<dbReference type="InterPro" id="IPR047057">
    <property type="entry name" value="MerR_fam"/>
</dbReference>
<evidence type="ECO:0000313" key="7">
    <source>
        <dbReference type="Proteomes" id="UP000238220"/>
    </source>
</evidence>
<organism evidence="6 7">
    <name type="scientific">Solimonas fluminis</name>
    <dbReference type="NCBI Taxonomy" id="2086571"/>
    <lineage>
        <taxon>Bacteria</taxon>
        <taxon>Pseudomonadati</taxon>
        <taxon>Pseudomonadota</taxon>
        <taxon>Gammaproteobacteria</taxon>
        <taxon>Nevskiales</taxon>
        <taxon>Nevskiaceae</taxon>
        <taxon>Solimonas</taxon>
    </lineage>
</organism>
<evidence type="ECO:0000256" key="3">
    <source>
        <dbReference type="ARBA" id="ARBA00023163"/>
    </source>
</evidence>
<keyword evidence="3" id="KW-0804">Transcription</keyword>
<keyword evidence="4" id="KW-0175">Coiled coil</keyword>
<reference evidence="6 7" key="1">
    <citation type="submission" date="2018-02" db="EMBL/GenBank/DDBJ databases">
        <title>Genome sequencing of Solimonas sp. HR-BB.</title>
        <authorList>
            <person name="Lee Y."/>
            <person name="Jeon C.O."/>
        </authorList>
    </citation>
    <scope>NUCLEOTIDE SEQUENCE [LARGE SCALE GENOMIC DNA]</scope>
    <source>
        <strain evidence="6 7">HR-BB</strain>
    </source>
</reference>
<dbReference type="GO" id="GO:0003677">
    <property type="term" value="F:DNA binding"/>
    <property type="evidence" value="ECO:0007669"/>
    <property type="project" value="UniProtKB-KW"/>
</dbReference>
<dbReference type="PROSITE" id="PS50937">
    <property type="entry name" value="HTH_MERR_2"/>
    <property type="match status" value="1"/>
</dbReference>
<dbReference type="GO" id="GO:0003700">
    <property type="term" value="F:DNA-binding transcription factor activity"/>
    <property type="evidence" value="ECO:0007669"/>
    <property type="project" value="InterPro"/>
</dbReference>
<dbReference type="CDD" id="cd04770">
    <property type="entry name" value="HTH_HMRTR"/>
    <property type="match status" value="1"/>
</dbReference>
<dbReference type="SMART" id="SM00422">
    <property type="entry name" value="HTH_MERR"/>
    <property type="match status" value="1"/>
</dbReference>